<name>A0ABU5ELK1_9FLAO</name>
<evidence type="ECO:0000313" key="2">
    <source>
        <dbReference type="EMBL" id="MDY2587304.1"/>
    </source>
</evidence>
<feature type="signal peptide" evidence="1">
    <location>
        <begin position="1"/>
        <end position="19"/>
    </location>
</feature>
<evidence type="ECO:0000313" key="3">
    <source>
        <dbReference type="Proteomes" id="UP001285855"/>
    </source>
</evidence>
<dbReference type="SUPFAM" id="SSF56935">
    <property type="entry name" value="Porins"/>
    <property type="match status" value="1"/>
</dbReference>
<dbReference type="Gene3D" id="2.40.160.60">
    <property type="entry name" value="Outer membrane protein transport protein (OMPP1/FadL/TodX)"/>
    <property type="match status" value="1"/>
</dbReference>
<sequence length="441" mass="48572">MIKRLIVICIAIISSSVFAQQGTASPYSFYGIGSLKFKGTVENRSMGGMGVYLDSIHLNLRNPASYVGKNIDAYPFEGESRPVKFAVAGTTSNVKLKGDSGEIDGNSATFDYIALSVPIGKFGFGFGLLPFTSVGYKLDDINNNDDIINRFRGEGGVNRVFAGFGYQISKKLGFGVDINYNFGNIQNSAIEFAYTPEGELIELQTREDSRSDLSGLNVNFGLAYKTKISDKLELSATATYAPQSQLSSENERSYSTIIINTVTEREVTLNTIEADLDAQNLRNTKLTLPSRWSIGTGIGRPQSWFVGAEYTLQSTSDFDNPFYSNEVSSFENASEIAVGGFYIPDFDAFSGYLKRVVYRAGVNFSNTGLVVKNETIKQFGISFGLGLPVGQRSSDPFSNLNLGFELGRRGTTNNNLIQENFINFNVSLNLNSRWFKQRKYN</sequence>
<keyword evidence="3" id="KW-1185">Reference proteome</keyword>
<protein>
    <recommendedName>
        <fullName evidence="4">Long-chain fatty acid transport protein</fullName>
    </recommendedName>
</protein>
<feature type="chain" id="PRO_5047259268" description="Long-chain fatty acid transport protein" evidence="1">
    <location>
        <begin position="20"/>
        <end position="441"/>
    </location>
</feature>
<keyword evidence="1" id="KW-0732">Signal</keyword>
<comment type="caution">
    <text evidence="2">The sequence shown here is derived from an EMBL/GenBank/DDBJ whole genome shotgun (WGS) entry which is preliminary data.</text>
</comment>
<evidence type="ECO:0000256" key="1">
    <source>
        <dbReference type="SAM" id="SignalP"/>
    </source>
</evidence>
<gene>
    <name evidence="2" type="ORF">SNF14_08130</name>
</gene>
<dbReference type="Proteomes" id="UP001285855">
    <property type="component" value="Unassembled WGS sequence"/>
</dbReference>
<evidence type="ECO:0008006" key="4">
    <source>
        <dbReference type="Google" id="ProtNLM"/>
    </source>
</evidence>
<dbReference type="RefSeq" id="WP_320555674.1">
    <property type="nucleotide sequence ID" value="NZ_JAXDAE010000007.1"/>
</dbReference>
<accession>A0ABU5ELK1</accession>
<reference evidence="2 3" key="1">
    <citation type="submission" date="2023-11" db="EMBL/GenBank/DDBJ databases">
        <title>Winogradskyella pelagius sp. nov., isolated from coastal sediment.</title>
        <authorList>
            <person name="Li F."/>
        </authorList>
    </citation>
    <scope>NUCLEOTIDE SEQUENCE [LARGE SCALE GENOMIC DNA]</scope>
    <source>
        <strain evidence="2 3">KCTC 23502</strain>
    </source>
</reference>
<dbReference type="EMBL" id="JAXDAE010000007">
    <property type="protein sequence ID" value="MDY2587304.1"/>
    <property type="molecule type" value="Genomic_DNA"/>
</dbReference>
<proteinExistence type="predicted"/>
<organism evidence="2 3">
    <name type="scientific">Winogradskyella aquimaris</name>
    <dbReference type="NCBI Taxonomy" id="864074"/>
    <lineage>
        <taxon>Bacteria</taxon>
        <taxon>Pseudomonadati</taxon>
        <taxon>Bacteroidota</taxon>
        <taxon>Flavobacteriia</taxon>
        <taxon>Flavobacteriales</taxon>
        <taxon>Flavobacteriaceae</taxon>
        <taxon>Winogradskyella</taxon>
    </lineage>
</organism>